<dbReference type="eggNOG" id="ENOG50313GV">
    <property type="taxonomic scope" value="Bacteria"/>
</dbReference>
<dbReference type="AlphaFoldDB" id="A0A061SV81"/>
<gene>
    <name evidence="2" type="ORF">PM02_10375</name>
</gene>
<dbReference type="EMBL" id="JEMU01000007">
    <property type="protein sequence ID" value="KAJ03285.1"/>
    <property type="molecule type" value="Genomic_DNA"/>
</dbReference>
<comment type="caution">
    <text evidence="2">The sequence shown here is derived from an EMBL/GenBank/DDBJ whole genome shotgun (WGS) entry which is preliminary data.</text>
</comment>
<feature type="signal peptide" evidence="1">
    <location>
        <begin position="1"/>
        <end position="22"/>
    </location>
</feature>
<proteinExistence type="predicted"/>
<dbReference type="Proteomes" id="UP000027337">
    <property type="component" value="Unassembled WGS sequence"/>
</dbReference>
<accession>A0A061SV81</accession>
<evidence type="ECO:0000313" key="2">
    <source>
        <dbReference type="EMBL" id="KAJ03285.1"/>
    </source>
</evidence>
<feature type="chain" id="PRO_5041035555" evidence="1">
    <location>
        <begin position="23"/>
        <end position="63"/>
    </location>
</feature>
<evidence type="ECO:0000256" key="1">
    <source>
        <dbReference type="SAM" id="SignalP"/>
    </source>
</evidence>
<protein>
    <submittedName>
        <fullName evidence="2">Ferrochelatase</fullName>
    </submittedName>
</protein>
<organism evidence="2 3">
    <name type="scientific">Sulfitobacter mediterraneus</name>
    <dbReference type="NCBI Taxonomy" id="83219"/>
    <lineage>
        <taxon>Bacteria</taxon>
        <taxon>Pseudomonadati</taxon>
        <taxon>Pseudomonadota</taxon>
        <taxon>Alphaproteobacteria</taxon>
        <taxon>Rhodobacterales</taxon>
        <taxon>Roseobacteraceae</taxon>
        <taxon>Sulfitobacter</taxon>
    </lineage>
</organism>
<dbReference type="RefSeq" id="WP_037908040.1">
    <property type="nucleotide sequence ID" value="NZ_CP068998.1"/>
</dbReference>
<name>A0A061SV81_9RHOB</name>
<sequence length="63" mass="5995">MKKTTICAAALAAATFTSAAHAGSLADPVIEAPAVVADAQSSSSGTALVAMLAVLLAIPALGD</sequence>
<keyword evidence="1" id="KW-0732">Signal</keyword>
<dbReference type="GeneID" id="72437477"/>
<evidence type="ECO:0000313" key="3">
    <source>
        <dbReference type="Proteomes" id="UP000027337"/>
    </source>
</evidence>
<keyword evidence="3" id="KW-1185">Reference proteome</keyword>
<reference evidence="2 3" key="1">
    <citation type="journal article" date="2014" name="Genome Announc.">
        <title>Draft Genome Sequences of Two Isolates of the Roseobacter Group, Sulfitobacter sp. Strains 3SOLIMAR09 and 1FIGIMAR09, from Harbors of Mallorca Island (Mediterranean Sea).</title>
        <authorList>
            <person name="Mas-Llado M."/>
            <person name="Pina-Villalonga J.M."/>
            <person name="Brunet-Galmes I."/>
            <person name="Nogales B."/>
            <person name="Bosch R."/>
        </authorList>
    </citation>
    <scope>NUCLEOTIDE SEQUENCE [LARGE SCALE GENOMIC DNA]</scope>
    <source>
        <strain evidence="2 3">1FIGIMAR09</strain>
    </source>
</reference>